<sequence length="291" mass="30086">GGTTVAYQTITSTTFSIYFDVPDDAEPGSFKVEVVDWGVSPAQVVATDWFTVIGGVIGLDPDAGPVGTGVEISGDNFSDREDITVEYDGDEIGIESGDSRTDVGGEFTCIIIIPESTRGNHTITVEDESGIFAEAEFTVEPEITITPTSGVGGDEVAVSGTGFRASRSVTITFDGDTVTTSPTSVRTDGRGSFSASFDIPIGTQGIYEVEASDGTYEASADFALSGSFSISQTSGYVGTEITVSGTGFRASKSINTTFGNIGVGTTTSNADGSFTDSFLVPGLPSGTYQVR</sequence>
<organism evidence="2">
    <name type="scientific">marine sediment metagenome</name>
    <dbReference type="NCBI Taxonomy" id="412755"/>
    <lineage>
        <taxon>unclassified sequences</taxon>
        <taxon>metagenomes</taxon>
        <taxon>ecological metagenomes</taxon>
    </lineage>
</organism>
<protein>
    <recommendedName>
        <fullName evidence="1">IPT/TIG domain-containing protein</fullName>
    </recommendedName>
</protein>
<feature type="domain" description="IPT/TIG" evidence="1">
    <location>
        <begin position="59"/>
        <end position="135"/>
    </location>
</feature>
<feature type="non-terminal residue" evidence="2">
    <location>
        <position position="1"/>
    </location>
</feature>
<dbReference type="SUPFAM" id="SSF49319">
    <property type="entry name" value="Actinoxanthin-like"/>
    <property type="match status" value="1"/>
</dbReference>
<dbReference type="InterPro" id="IPR002909">
    <property type="entry name" value="IPT_dom"/>
</dbReference>
<comment type="caution">
    <text evidence="2">The sequence shown here is derived from an EMBL/GenBank/DDBJ whole genome shotgun (WGS) entry which is preliminary data.</text>
</comment>
<name>X1GQ21_9ZZZZ</name>
<dbReference type="Gene3D" id="2.60.40.10">
    <property type="entry name" value="Immunoglobulins"/>
    <property type="match status" value="2"/>
</dbReference>
<gene>
    <name evidence="2" type="ORF">S03H2_30955</name>
</gene>
<dbReference type="EMBL" id="BARU01018748">
    <property type="protein sequence ID" value="GAH59961.1"/>
    <property type="molecule type" value="Genomic_DNA"/>
</dbReference>
<dbReference type="InterPro" id="IPR013783">
    <property type="entry name" value="Ig-like_fold"/>
</dbReference>
<feature type="non-terminal residue" evidence="2">
    <location>
        <position position="291"/>
    </location>
</feature>
<dbReference type="Gene3D" id="2.60.40.230">
    <property type="entry name" value="Neocarzinostatin-like"/>
    <property type="match status" value="1"/>
</dbReference>
<dbReference type="Pfam" id="PF01833">
    <property type="entry name" value="TIG"/>
    <property type="match status" value="1"/>
</dbReference>
<evidence type="ECO:0000313" key="2">
    <source>
        <dbReference type="EMBL" id="GAH59961.1"/>
    </source>
</evidence>
<dbReference type="InterPro" id="IPR027273">
    <property type="entry name" value="Neocarzinostatin-like"/>
</dbReference>
<evidence type="ECO:0000259" key="1">
    <source>
        <dbReference type="Pfam" id="PF01833"/>
    </source>
</evidence>
<proteinExistence type="predicted"/>
<reference evidence="2" key="1">
    <citation type="journal article" date="2014" name="Front. Microbiol.">
        <title>High frequency of phylogenetically diverse reductive dehalogenase-homologous genes in deep subseafloor sedimentary metagenomes.</title>
        <authorList>
            <person name="Kawai M."/>
            <person name="Futagami T."/>
            <person name="Toyoda A."/>
            <person name="Takaki Y."/>
            <person name="Nishi S."/>
            <person name="Hori S."/>
            <person name="Arai W."/>
            <person name="Tsubouchi T."/>
            <person name="Morono Y."/>
            <person name="Uchiyama I."/>
            <person name="Ito T."/>
            <person name="Fujiyama A."/>
            <person name="Inagaki F."/>
            <person name="Takami H."/>
        </authorList>
    </citation>
    <scope>NUCLEOTIDE SEQUENCE</scope>
    <source>
        <strain evidence="2">Expedition CK06-06</strain>
    </source>
</reference>
<dbReference type="AlphaFoldDB" id="X1GQ21"/>
<accession>X1GQ21</accession>